<dbReference type="GO" id="GO:0005634">
    <property type="term" value="C:nucleus"/>
    <property type="evidence" value="ECO:0007669"/>
    <property type="project" value="UniProtKB-SubCell"/>
</dbReference>
<evidence type="ECO:0000256" key="3">
    <source>
        <dbReference type="ARBA" id="ARBA00022703"/>
    </source>
</evidence>
<evidence type="ECO:0000256" key="7">
    <source>
        <dbReference type="ARBA" id="ARBA00023125"/>
    </source>
</evidence>
<keyword evidence="6" id="KW-0805">Transcription regulation</keyword>
<evidence type="ECO:0000313" key="16">
    <source>
        <dbReference type="Proteomes" id="UP000000673"/>
    </source>
</evidence>
<sequence>MAYSANNMNESQELGTGLSQIMNSEDIALGLNMGDIDGIMSFAERVNDDTVTSFSQDLFIESTVKQEVLNGSKNLAGKPPSVEELFVPGVSFAVELQGEQTGSCAGWAYSDKLKKLFVKLEGSCAFTVNVECESNSPMPYWYVRAMLVSTVPEFNHIPIQRCHNHRAKDAPKYANISMHVIRCQNGRAEYVGYDGGALFMERCAVRVALEDNKATLPLKFMCQNSCFKLAKLTGIVFTLEDPDGNVWGRRTMPIKICTNYRRDKLNEENSLRSSNTPSKPLDRSRTTYKRNRIAGKVSSSQSASGMCGKRMKREQISIEPCRISLTLPSPRMAKRVFEAAIGMISNAVLRTHNEQDKAVLMKYIQTIREERSSTLDGCSQDSELL</sequence>
<dbReference type="GO" id="GO:0000981">
    <property type="term" value="F:DNA-binding transcription factor activity, RNA polymerase II-specific"/>
    <property type="evidence" value="ECO:0007669"/>
    <property type="project" value="TreeGrafter"/>
</dbReference>
<feature type="binding site" evidence="11">
    <location>
        <position position="222"/>
    </location>
    <ligand>
        <name>Zn(2+)</name>
        <dbReference type="ChEBI" id="CHEBI:29105"/>
    </ligand>
</feature>
<dbReference type="InterPro" id="IPR011615">
    <property type="entry name" value="p53_DNA-bd"/>
</dbReference>
<dbReference type="AlphaFoldDB" id="W5JGE1"/>
<comment type="similarity">
    <text evidence="2">Belongs to the p53 family.</text>
</comment>
<evidence type="ECO:0000256" key="10">
    <source>
        <dbReference type="ARBA" id="ARBA00023242"/>
    </source>
</evidence>
<keyword evidence="4 11" id="KW-0479">Metal-binding</keyword>
<dbReference type="EMBL" id="ADMH02001587">
    <property type="protein sequence ID" value="ETN61960.1"/>
    <property type="molecule type" value="Genomic_DNA"/>
</dbReference>
<keyword evidence="10" id="KW-0539">Nucleus</keyword>
<keyword evidence="3" id="KW-0053">Apoptosis</keyword>
<dbReference type="InterPro" id="IPR008967">
    <property type="entry name" value="p53-like_TF_DNA-bd_sf"/>
</dbReference>
<evidence type="ECO:0000256" key="5">
    <source>
        <dbReference type="ARBA" id="ARBA00022833"/>
    </source>
</evidence>
<dbReference type="VEuPathDB" id="VectorBase:ADAR2_005667"/>
<reference evidence="14" key="3">
    <citation type="journal article" date="2013" name="Nucleic Acids Res.">
        <title>The genome of Anopheles darlingi, the main neotropical malaria vector.</title>
        <authorList>
            <person name="Marinotti O."/>
            <person name="Cerqueira G.C."/>
            <person name="de Almeida L.G."/>
            <person name="Ferro M.I."/>
            <person name="Loreto E.L."/>
            <person name="Zaha A."/>
            <person name="Teixeira S.M."/>
            <person name="Wespiser A.R."/>
            <person name="Almeida E Silva A."/>
            <person name="Schlindwein A.D."/>
            <person name="Pacheco A.C."/>
            <person name="Silva A.L."/>
            <person name="Graveley B.R."/>
            <person name="Walenz B.P."/>
            <person name="Lima Bde A."/>
            <person name="Ribeiro C.A."/>
            <person name="Nunes-Silva C.G."/>
            <person name="de Carvalho C.R."/>
            <person name="Soares C.M."/>
            <person name="de Menezes C.B."/>
            <person name="Matiolli C."/>
            <person name="Caffrey D."/>
            <person name="Araujo D.A."/>
            <person name="de Oliveira D.M."/>
            <person name="Golenbock D."/>
            <person name="Grisard E.C."/>
            <person name="Fantinatti-Garboggini F."/>
            <person name="de Carvalho F.M."/>
            <person name="Barcellos F.G."/>
            <person name="Prosdocimi F."/>
            <person name="May G."/>
            <person name="Azevedo Junior G.M."/>
            <person name="Guimaraes G.M."/>
            <person name="Goldman G.H."/>
            <person name="Padilha I.Q."/>
            <person name="Batista Jda S."/>
            <person name="Ferro J.A."/>
            <person name="Ribeiro J.M."/>
            <person name="Fietto J.L."/>
            <person name="Dabbas K.M."/>
            <person name="Cerdeira L."/>
            <person name="Agnez-Lima L.F."/>
            <person name="Brocchi M."/>
            <person name="de Carvalho M.O."/>
            <person name="Teixeira Mde M."/>
            <person name="Diniz Maia Mde M."/>
            <person name="Goldman M.H."/>
            <person name="Cruz Schneider M.P."/>
            <person name="Felipe M.S."/>
            <person name="Hungria M."/>
            <person name="Nicolas M.F."/>
            <person name="Pereira M."/>
            <person name="Montes M.A."/>
            <person name="Cantao M.E."/>
            <person name="Vincentz M."/>
            <person name="Rafael M.S."/>
            <person name="Silverman N."/>
            <person name="Stoco P.H."/>
            <person name="Souza R.C."/>
            <person name="Vicentini R."/>
            <person name="Gazzinelli R.T."/>
            <person name="Neves Rde O."/>
            <person name="Silva R."/>
            <person name="Astolfi-Filho S."/>
            <person name="Maciel T.E."/>
            <person name="Urmenyi T.P."/>
            <person name="Tadei W.P."/>
            <person name="Camargo E.P."/>
            <person name="de Vasconcelos A.T."/>
        </authorList>
    </citation>
    <scope>NUCLEOTIDE SEQUENCE</scope>
</reference>
<evidence type="ECO:0000256" key="12">
    <source>
        <dbReference type="SAM" id="MobiDB-lite"/>
    </source>
</evidence>
<feature type="binding site" evidence="11">
    <location>
        <position position="162"/>
    </location>
    <ligand>
        <name>Zn(2+)</name>
        <dbReference type="ChEBI" id="CHEBI:29105"/>
    </ligand>
</feature>
<organism evidence="14">
    <name type="scientific">Anopheles darlingi</name>
    <name type="common">Mosquito</name>
    <dbReference type="NCBI Taxonomy" id="43151"/>
    <lineage>
        <taxon>Eukaryota</taxon>
        <taxon>Metazoa</taxon>
        <taxon>Ecdysozoa</taxon>
        <taxon>Arthropoda</taxon>
        <taxon>Hexapoda</taxon>
        <taxon>Insecta</taxon>
        <taxon>Pterygota</taxon>
        <taxon>Neoptera</taxon>
        <taxon>Endopterygota</taxon>
        <taxon>Diptera</taxon>
        <taxon>Nematocera</taxon>
        <taxon>Culicoidea</taxon>
        <taxon>Culicidae</taxon>
        <taxon>Anophelinae</taxon>
        <taxon>Anopheles</taxon>
    </lineage>
</organism>
<dbReference type="CDD" id="cd08367">
    <property type="entry name" value="P53"/>
    <property type="match status" value="1"/>
</dbReference>
<dbReference type="VEuPathDB" id="VectorBase:ADAC006376"/>
<evidence type="ECO:0000256" key="9">
    <source>
        <dbReference type="ARBA" id="ARBA00023163"/>
    </source>
</evidence>
<proteinExistence type="inferred from homology"/>
<dbReference type="Proteomes" id="UP000000673">
    <property type="component" value="Unassembled WGS sequence"/>
</dbReference>
<dbReference type="STRING" id="43151.W5JGE1"/>
<dbReference type="PANTHER" id="PTHR11447">
    <property type="entry name" value="CELLULAR TUMOR ANTIGEN P53"/>
    <property type="match status" value="1"/>
</dbReference>
<evidence type="ECO:0000256" key="11">
    <source>
        <dbReference type="PIRSR" id="PIRSR602117-1"/>
    </source>
</evidence>
<keyword evidence="5 11" id="KW-0862">Zinc</keyword>
<dbReference type="OMA" id="RCKNEQH"/>
<reference evidence="15" key="4">
    <citation type="submission" date="2015-06" db="UniProtKB">
        <authorList>
            <consortium name="EnsemblMetazoa"/>
        </authorList>
    </citation>
    <scope>IDENTIFICATION</scope>
</reference>
<evidence type="ECO:0000256" key="4">
    <source>
        <dbReference type="ARBA" id="ARBA00022723"/>
    </source>
</evidence>
<reference evidence="14" key="2">
    <citation type="submission" date="2010-05" db="EMBL/GenBank/DDBJ databases">
        <authorList>
            <person name="Almeida L.G."/>
            <person name="Nicolas M.F."/>
            <person name="Souza R.C."/>
            <person name="Vasconcelos A.T.R."/>
        </authorList>
    </citation>
    <scope>NUCLEOTIDE SEQUENCE</scope>
</reference>
<reference evidence="14 16" key="1">
    <citation type="journal article" date="2010" name="BMC Genomics">
        <title>Combination of measures distinguishes pre-miRNAs from other stem-loops in the genome of the newly sequenced Anopheles darlingi.</title>
        <authorList>
            <person name="Mendes N.D."/>
            <person name="Freitas A.T."/>
            <person name="Vasconcelos A.T."/>
            <person name="Sagot M.F."/>
        </authorList>
    </citation>
    <scope>NUCLEOTIDE SEQUENCE</scope>
</reference>
<dbReference type="HOGENOM" id="CLU_718087_0_0_1"/>
<evidence type="ECO:0000313" key="14">
    <source>
        <dbReference type="EMBL" id="ETN61960.1"/>
    </source>
</evidence>
<feature type="binding site" evidence="11">
    <location>
        <position position="226"/>
    </location>
    <ligand>
        <name>Zn(2+)</name>
        <dbReference type="ChEBI" id="CHEBI:29105"/>
    </ligand>
</feature>
<evidence type="ECO:0000256" key="2">
    <source>
        <dbReference type="ARBA" id="ARBA00006167"/>
    </source>
</evidence>
<dbReference type="PANTHER" id="PTHR11447:SF16">
    <property type="entry name" value="P53 PROTEIN LONG FORM VARIANT 1"/>
    <property type="match status" value="1"/>
</dbReference>
<evidence type="ECO:0000256" key="8">
    <source>
        <dbReference type="ARBA" id="ARBA00023159"/>
    </source>
</evidence>
<dbReference type="InterPro" id="IPR002117">
    <property type="entry name" value="p53_tumour_suppressor"/>
</dbReference>
<gene>
    <name evidence="14" type="ORF">AND_006376</name>
</gene>
<evidence type="ECO:0000259" key="13">
    <source>
        <dbReference type="Pfam" id="PF00870"/>
    </source>
</evidence>
<dbReference type="Gene3D" id="2.60.40.720">
    <property type="match status" value="1"/>
</dbReference>
<dbReference type="EnsemblMetazoa" id="ADAC006376-RA">
    <property type="protein sequence ID" value="ADAC006376-PA"/>
    <property type="gene ID" value="ADAC006376"/>
</dbReference>
<evidence type="ECO:0000256" key="6">
    <source>
        <dbReference type="ARBA" id="ARBA00023015"/>
    </source>
</evidence>
<protein>
    <recommendedName>
        <fullName evidence="13">p53 DNA-binding domain-containing protein</fullName>
    </recommendedName>
</protein>
<dbReference type="GO" id="GO:0000978">
    <property type="term" value="F:RNA polymerase II cis-regulatory region sequence-specific DNA binding"/>
    <property type="evidence" value="ECO:0007669"/>
    <property type="project" value="TreeGrafter"/>
</dbReference>
<comment type="subcellular location">
    <subcellularLocation>
        <location evidence="1">Nucleus</location>
    </subcellularLocation>
</comment>
<dbReference type="Pfam" id="PF00870">
    <property type="entry name" value="P53"/>
    <property type="match status" value="1"/>
</dbReference>
<dbReference type="InterPro" id="IPR012346">
    <property type="entry name" value="p53/RUNT-type_TF_DNA-bd_sf"/>
</dbReference>
<accession>W5JGE1</accession>
<keyword evidence="16" id="KW-1185">Reference proteome</keyword>
<comment type="cofactor">
    <cofactor evidence="11">
        <name>Zn(2+)</name>
        <dbReference type="ChEBI" id="CHEBI:29105"/>
    </cofactor>
    <text evidence="11">Binds 1 zinc ion per subunit.</text>
</comment>
<evidence type="ECO:0000256" key="1">
    <source>
        <dbReference type="ARBA" id="ARBA00004123"/>
    </source>
</evidence>
<name>W5JGE1_ANODA</name>
<feature type="binding site" evidence="11">
    <location>
        <position position="165"/>
    </location>
    <ligand>
        <name>Zn(2+)</name>
        <dbReference type="ChEBI" id="CHEBI:29105"/>
    </ligand>
</feature>
<keyword evidence="9" id="KW-0804">Transcription</keyword>
<feature type="domain" description="p53 DNA-binding" evidence="13">
    <location>
        <begin position="83"/>
        <end position="270"/>
    </location>
</feature>
<feature type="region of interest" description="Disordered" evidence="12">
    <location>
        <begin position="267"/>
        <end position="289"/>
    </location>
</feature>
<dbReference type="GO" id="GO:0006915">
    <property type="term" value="P:apoptotic process"/>
    <property type="evidence" value="ECO:0007669"/>
    <property type="project" value="UniProtKB-KW"/>
</dbReference>
<evidence type="ECO:0000313" key="15">
    <source>
        <dbReference type="EnsemblMetazoa" id="ADAC006376-PA"/>
    </source>
</evidence>
<dbReference type="eggNOG" id="ENOG502QQ48">
    <property type="taxonomic scope" value="Eukaryota"/>
</dbReference>
<dbReference type="SUPFAM" id="SSF49417">
    <property type="entry name" value="p53-like transcription factors"/>
    <property type="match status" value="1"/>
</dbReference>
<dbReference type="GO" id="GO:0046872">
    <property type="term" value="F:metal ion binding"/>
    <property type="evidence" value="ECO:0007669"/>
    <property type="project" value="UniProtKB-KW"/>
</dbReference>
<dbReference type="FunCoup" id="W5JGE1">
    <property type="interactions" value="343"/>
</dbReference>
<keyword evidence="7" id="KW-0238">DNA-binding</keyword>
<keyword evidence="8" id="KW-0010">Activator</keyword>